<dbReference type="EMBL" id="UZAF01000049">
    <property type="protein sequence ID" value="VDO04437.1"/>
    <property type="molecule type" value="Genomic_DNA"/>
</dbReference>
<dbReference type="InterPro" id="IPR038479">
    <property type="entry name" value="Transthyretin-like_sf"/>
</dbReference>
<dbReference type="Gene3D" id="2.60.40.3330">
    <property type="match status" value="1"/>
</dbReference>
<dbReference type="Proteomes" id="UP000268014">
    <property type="component" value="Unassembled WGS sequence"/>
</dbReference>
<comment type="subcellular location">
    <subcellularLocation>
        <location evidence="1">Secreted</location>
    </subcellularLocation>
</comment>
<keyword evidence="3" id="KW-0964">Secreted</keyword>
<dbReference type="WBParaSite" id="HPLM_0000010401-mRNA-1">
    <property type="protein sequence ID" value="HPLM_0000010401-mRNA-1"/>
    <property type="gene ID" value="HPLM_0000010401"/>
</dbReference>
<dbReference type="InterPro" id="IPR001534">
    <property type="entry name" value="Transthyretin-like"/>
</dbReference>
<dbReference type="OrthoDB" id="5837678at2759"/>
<keyword evidence="4 5" id="KW-0732">Signal</keyword>
<dbReference type="PANTHER" id="PTHR21700">
    <property type="entry name" value="TRANSTHYRETIN-LIKE FAMILY PROTEIN-RELATED"/>
    <property type="match status" value="1"/>
</dbReference>
<protein>
    <submittedName>
        <fullName evidence="8">Transthyretin-like family protein</fullName>
    </submittedName>
</protein>
<dbReference type="OMA" id="THHCKEK"/>
<reference evidence="8" key="1">
    <citation type="submission" date="2017-02" db="UniProtKB">
        <authorList>
            <consortium name="WormBaseParasite"/>
        </authorList>
    </citation>
    <scope>IDENTIFICATION</scope>
</reference>
<organism evidence="8">
    <name type="scientific">Haemonchus placei</name>
    <name type="common">Barber's pole worm</name>
    <dbReference type="NCBI Taxonomy" id="6290"/>
    <lineage>
        <taxon>Eukaryota</taxon>
        <taxon>Metazoa</taxon>
        <taxon>Ecdysozoa</taxon>
        <taxon>Nematoda</taxon>
        <taxon>Chromadorea</taxon>
        <taxon>Rhabditida</taxon>
        <taxon>Rhabditina</taxon>
        <taxon>Rhabditomorpha</taxon>
        <taxon>Strongyloidea</taxon>
        <taxon>Trichostrongylidae</taxon>
        <taxon>Haemonchus</taxon>
    </lineage>
</organism>
<reference evidence="6 7" key="2">
    <citation type="submission" date="2018-11" db="EMBL/GenBank/DDBJ databases">
        <authorList>
            <consortium name="Pathogen Informatics"/>
        </authorList>
    </citation>
    <scope>NUCLEOTIDE SEQUENCE [LARGE SCALE GENOMIC DNA]</scope>
    <source>
        <strain evidence="6 7">MHpl1</strain>
    </source>
</reference>
<dbReference type="GO" id="GO:0009986">
    <property type="term" value="C:cell surface"/>
    <property type="evidence" value="ECO:0007669"/>
    <property type="project" value="InterPro"/>
</dbReference>
<evidence type="ECO:0000256" key="5">
    <source>
        <dbReference type="SAM" id="SignalP"/>
    </source>
</evidence>
<feature type="signal peptide" evidence="5">
    <location>
        <begin position="1"/>
        <end position="16"/>
    </location>
</feature>
<dbReference type="Pfam" id="PF01060">
    <property type="entry name" value="TTR-52"/>
    <property type="match status" value="1"/>
</dbReference>
<gene>
    <name evidence="6" type="ORF">HPLM_LOCUS105</name>
</gene>
<evidence type="ECO:0000256" key="1">
    <source>
        <dbReference type="ARBA" id="ARBA00004613"/>
    </source>
</evidence>
<name>A0A0N4VS43_HAEPC</name>
<dbReference type="AlphaFoldDB" id="A0A0N4VS43"/>
<keyword evidence="7" id="KW-1185">Reference proteome</keyword>
<evidence type="ECO:0000256" key="3">
    <source>
        <dbReference type="ARBA" id="ARBA00022525"/>
    </source>
</evidence>
<comment type="similarity">
    <text evidence="2">Belongs to the nematode transthyretin-like family.</text>
</comment>
<sequence>MELLLLLSALFIPVLPFLEQHIGVYGRLMCGAAPLCGNSVQLWSNKVLGVSHEIASNTTDGNGFFRIHGNESSVFPLNLRLKIMHHCLSPSPCIRKLNLPLPSEYIFRGSGVWKWFDAGRLNLAYRFPNEKLSCQNKTVKS</sequence>
<evidence type="ECO:0000256" key="4">
    <source>
        <dbReference type="ARBA" id="ARBA00022729"/>
    </source>
</evidence>
<dbReference type="PANTHER" id="PTHR21700:SF112">
    <property type="entry name" value="TRANSTHYRETIN-RELATED FAMILY DOMAIN"/>
    <property type="match status" value="1"/>
</dbReference>
<accession>A0A0N4VS43</accession>
<feature type="chain" id="PRO_5043123203" evidence="5">
    <location>
        <begin position="17"/>
        <end position="141"/>
    </location>
</feature>
<dbReference type="GO" id="GO:0005576">
    <property type="term" value="C:extracellular region"/>
    <property type="evidence" value="ECO:0007669"/>
    <property type="project" value="UniProtKB-SubCell"/>
</dbReference>
<proteinExistence type="inferred from homology"/>
<evidence type="ECO:0000256" key="2">
    <source>
        <dbReference type="ARBA" id="ARBA00010112"/>
    </source>
</evidence>
<evidence type="ECO:0000313" key="8">
    <source>
        <dbReference type="WBParaSite" id="HPLM_0000010401-mRNA-1"/>
    </source>
</evidence>
<evidence type="ECO:0000313" key="6">
    <source>
        <dbReference type="EMBL" id="VDO04437.1"/>
    </source>
</evidence>
<evidence type="ECO:0000313" key="7">
    <source>
        <dbReference type="Proteomes" id="UP000268014"/>
    </source>
</evidence>